<dbReference type="Proteomes" id="UP001056120">
    <property type="component" value="Linkage Group LG10"/>
</dbReference>
<protein>
    <submittedName>
        <fullName evidence="1">Uncharacterized protein</fullName>
    </submittedName>
</protein>
<reference evidence="2" key="1">
    <citation type="journal article" date="2022" name="Mol. Ecol. Resour.">
        <title>The genomes of chicory, endive, great burdock and yacon provide insights into Asteraceae palaeo-polyploidization history and plant inulin production.</title>
        <authorList>
            <person name="Fan W."/>
            <person name="Wang S."/>
            <person name="Wang H."/>
            <person name="Wang A."/>
            <person name="Jiang F."/>
            <person name="Liu H."/>
            <person name="Zhao H."/>
            <person name="Xu D."/>
            <person name="Zhang Y."/>
        </authorList>
    </citation>
    <scope>NUCLEOTIDE SEQUENCE [LARGE SCALE GENOMIC DNA]</scope>
    <source>
        <strain evidence="2">cv. Yunnan</strain>
    </source>
</reference>
<name>A0ACB9I8U4_9ASTR</name>
<dbReference type="EMBL" id="CM042027">
    <property type="protein sequence ID" value="KAI3803911.1"/>
    <property type="molecule type" value="Genomic_DNA"/>
</dbReference>
<evidence type="ECO:0000313" key="1">
    <source>
        <dbReference type="EMBL" id="KAI3803911.1"/>
    </source>
</evidence>
<sequence>MGRAKLRMELIPKEKTRNTTYHKRKLGIIKKATEFTILCDVDTVIIIYPPNSDKPEIWPENPTKVKKIIACYNAKKTDSGKRSYDLNDFFEDRKKKIEDELVKTRKKNMEARYATWFDEFNALTESQLRQFAEWLENRENVVRADLEFRKRNIPVVFDNQGGFGPFGGGENGHVMGTWGFGNVGVKMEPVGFGYPVFDGGMVHAYDSVNPWVFQGGVVHGSMMQESQVGVGVNGVGHGEFVMEDHQRRFAGYY</sequence>
<comment type="caution">
    <text evidence="1">The sequence shown here is derived from an EMBL/GenBank/DDBJ whole genome shotgun (WGS) entry which is preliminary data.</text>
</comment>
<reference evidence="1 2" key="2">
    <citation type="journal article" date="2022" name="Mol. Ecol. Resour.">
        <title>The genomes of chicory, endive, great burdock and yacon provide insights into Asteraceae paleo-polyploidization history and plant inulin production.</title>
        <authorList>
            <person name="Fan W."/>
            <person name="Wang S."/>
            <person name="Wang H."/>
            <person name="Wang A."/>
            <person name="Jiang F."/>
            <person name="Liu H."/>
            <person name="Zhao H."/>
            <person name="Xu D."/>
            <person name="Zhang Y."/>
        </authorList>
    </citation>
    <scope>NUCLEOTIDE SEQUENCE [LARGE SCALE GENOMIC DNA]</scope>
    <source>
        <strain evidence="2">cv. Yunnan</strain>
        <tissue evidence="1">Leaves</tissue>
    </source>
</reference>
<keyword evidence="2" id="KW-1185">Reference proteome</keyword>
<evidence type="ECO:0000313" key="2">
    <source>
        <dbReference type="Proteomes" id="UP001056120"/>
    </source>
</evidence>
<proteinExistence type="predicted"/>
<accession>A0ACB9I8U4</accession>
<gene>
    <name evidence="1" type="ORF">L1987_32076</name>
</gene>
<organism evidence="1 2">
    <name type="scientific">Smallanthus sonchifolius</name>
    <dbReference type="NCBI Taxonomy" id="185202"/>
    <lineage>
        <taxon>Eukaryota</taxon>
        <taxon>Viridiplantae</taxon>
        <taxon>Streptophyta</taxon>
        <taxon>Embryophyta</taxon>
        <taxon>Tracheophyta</taxon>
        <taxon>Spermatophyta</taxon>
        <taxon>Magnoliopsida</taxon>
        <taxon>eudicotyledons</taxon>
        <taxon>Gunneridae</taxon>
        <taxon>Pentapetalae</taxon>
        <taxon>asterids</taxon>
        <taxon>campanulids</taxon>
        <taxon>Asterales</taxon>
        <taxon>Asteraceae</taxon>
        <taxon>Asteroideae</taxon>
        <taxon>Heliantheae alliance</taxon>
        <taxon>Millerieae</taxon>
        <taxon>Smallanthus</taxon>
    </lineage>
</organism>